<comment type="caution">
    <text evidence="1">The sequence shown here is derived from an EMBL/GenBank/DDBJ whole genome shotgun (WGS) entry which is preliminary data.</text>
</comment>
<dbReference type="AlphaFoldDB" id="X1QX71"/>
<feature type="non-terminal residue" evidence="1">
    <location>
        <position position="1"/>
    </location>
</feature>
<proteinExistence type="predicted"/>
<gene>
    <name evidence="1" type="ORF">S12H4_25113</name>
</gene>
<organism evidence="1">
    <name type="scientific">marine sediment metagenome</name>
    <dbReference type="NCBI Taxonomy" id="412755"/>
    <lineage>
        <taxon>unclassified sequences</taxon>
        <taxon>metagenomes</taxon>
        <taxon>ecological metagenomes</taxon>
    </lineage>
</organism>
<evidence type="ECO:0000313" key="1">
    <source>
        <dbReference type="EMBL" id="GAI72878.1"/>
    </source>
</evidence>
<reference evidence="1" key="1">
    <citation type="journal article" date="2014" name="Front. Microbiol.">
        <title>High frequency of phylogenetically diverse reductive dehalogenase-homologous genes in deep subseafloor sedimentary metagenomes.</title>
        <authorList>
            <person name="Kawai M."/>
            <person name="Futagami T."/>
            <person name="Toyoda A."/>
            <person name="Takaki Y."/>
            <person name="Nishi S."/>
            <person name="Hori S."/>
            <person name="Arai W."/>
            <person name="Tsubouchi T."/>
            <person name="Morono Y."/>
            <person name="Uchiyama I."/>
            <person name="Ito T."/>
            <person name="Fujiyama A."/>
            <person name="Inagaki F."/>
            <person name="Takami H."/>
        </authorList>
    </citation>
    <scope>NUCLEOTIDE SEQUENCE</scope>
    <source>
        <strain evidence="1">Expedition CK06-06</strain>
    </source>
</reference>
<protein>
    <submittedName>
        <fullName evidence="1">Uncharacterized protein</fullName>
    </submittedName>
</protein>
<name>X1QX71_9ZZZZ</name>
<feature type="non-terminal residue" evidence="1">
    <location>
        <position position="107"/>
    </location>
</feature>
<dbReference type="EMBL" id="BARW01013910">
    <property type="protein sequence ID" value="GAI72878.1"/>
    <property type="molecule type" value="Genomic_DNA"/>
</dbReference>
<sequence>FLKNILIWHGDQTNNSDKFIEIFTELGKAVTPDDWLCIESDTRVWDMCQDTGWLKVTGQVKDKYLSQRLVSGGPVTPQPDQLWQVVLDAYRRRFRDVLVNEVRLKTN</sequence>
<accession>X1QX71</accession>